<sequence>MPTPGTAQRAECELLWQPAPPRKASACEHSRGPGRNGAEVGAQDCTSRDHPQAWRRHIGSCQPPVTPSWLPRGLCIGCSLLEDTSPQGSCLAPPSNLVNVPPPQTAFPPQPGKIAQASSKDAHGSHPSPGEPLAAGLLLCDPNPSQGAECDRLPRAPRAPSRPALPTLPEATALRARFTVDQLSPELRTNEIVQREAPKRLRTSAFGPCAAGQPPGT</sequence>
<reference evidence="3" key="1">
    <citation type="submission" date="2025-08" db="UniProtKB">
        <authorList>
            <consortium name="RefSeq"/>
        </authorList>
    </citation>
    <scope>IDENTIFICATION</scope>
    <source>
        <tissue evidence="3">Ear skin</tissue>
    </source>
</reference>
<dbReference type="AlphaFoldDB" id="A0A8B8TW42"/>
<feature type="region of interest" description="Disordered" evidence="1">
    <location>
        <begin position="189"/>
        <end position="217"/>
    </location>
</feature>
<feature type="compositionally biased region" description="Low complexity" evidence="1">
    <location>
        <begin position="156"/>
        <end position="169"/>
    </location>
</feature>
<feature type="region of interest" description="Disordered" evidence="1">
    <location>
        <begin position="23"/>
        <end position="48"/>
    </location>
</feature>
<feature type="region of interest" description="Disordered" evidence="1">
    <location>
        <begin position="104"/>
        <end position="173"/>
    </location>
</feature>
<dbReference type="GeneID" id="116666902"/>
<evidence type="ECO:0000313" key="3">
    <source>
        <dbReference type="RefSeq" id="XP_032346522.1"/>
    </source>
</evidence>
<evidence type="ECO:0000313" key="2">
    <source>
        <dbReference type="Proteomes" id="UP000694856"/>
    </source>
</evidence>
<dbReference type="Proteomes" id="UP000694856">
    <property type="component" value="Chromosome 11"/>
</dbReference>
<name>A0A8B8TW42_CAMFR</name>
<organism evidence="2 3">
    <name type="scientific">Camelus ferus</name>
    <name type="common">Wild bactrian camel</name>
    <name type="synonym">Camelus bactrianus ferus</name>
    <dbReference type="NCBI Taxonomy" id="419612"/>
    <lineage>
        <taxon>Eukaryota</taxon>
        <taxon>Metazoa</taxon>
        <taxon>Chordata</taxon>
        <taxon>Craniata</taxon>
        <taxon>Vertebrata</taxon>
        <taxon>Euteleostomi</taxon>
        <taxon>Mammalia</taxon>
        <taxon>Eutheria</taxon>
        <taxon>Laurasiatheria</taxon>
        <taxon>Artiodactyla</taxon>
        <taxon>Tylopoda</taxon>
        <taxon>Camelidae</taxon>
        <taxon>Camelus</taxon>
    </lineage>
</organism>
<proteinExistence type="predicted"/>
<gene>
    <name evidence="3" type="primary">LOC116666902</name>
</gene>
<dbReference type="RefSeq" id="XP_032346522.1">
    <property type="nucleotide sequence ID" value="XM_032490631.1"/>
</dbReference>
<evidence type="ECO:0000256" key="1">
    <source>
        <dbReference type="SAM" id="MobiDB-lite"/>
    </source>
</evidence>
<keyword evidence="2" id="KW-1185">Reference proteome</keyword>
<accession>A0A8B8TW42</accession>
<protein>
    <submittedName>
        <fullName evidence="3">Uncharacterized protein LOC116666902 isoform X2</fullName>
    </submittedName>
</protein>